<evidence type="ECO:0000256" key="11">
    <source>
        <dbReference type="ARBA" id="ARBA00029981"/>
    </source>
</evidence>
<keyword evidence="10" id="KW-0943">RNA-mediated gene silencing</keyword>
<proteinExistence type="inferred from homology"/>
<dbReference type="GO" id="GO:0005634">
    <property type="term" value="C:nucleus"/>
    <property type="evidence" value="ECO:0007669"/>
    <property type="project" value="TreeGrafter"/>
</dbReference>
<evidence type="ECO:0000256" key="10">
    <source>
        <dbReference type="ARBA" id="ARBA00023158"/>
    </source>
</evidence>
<protein>
    <recommendedName>
        <fullName evidence="3">Small RNA 2'-O-methyltransferase</fullName>
        <ecNumber evidence="12">2.1.1.386</ecNumber>
    </recommendedName>
    <alternativeName>
        <fullName evidence="11">HEN1 methyltransferase homolog 1</fullName>
    </alternativeName>
</protein>
<evidence type="ECO:0000256" key="6">
    <source>
        <dbReference type="ARBA" id="ARBA00022691"/>
    </source>
</evidence>
<evidence type="ECO:0000313" key="15">
    <source>
        <dbReference type="Proteomes" id="UP000694700"/>
    </source>
</evidence>
<keyword evidence="6" id="KW-0949">S-adenosyl-L-methionine</keyword>
<dbReference type="Ensembl" id="ENSCCRT00015012000.1">
    <property type="protein sequence ID" value="ENSCCRP00015011583.1"/>
    <property type="gene ID" value="ENSCCRG00015005397.1"/>
</dbReference>
<evidence type="ECO:0000256" key="4">
    <source>
        <dbReference type="ARBA" id="ARBA00022603"/>
    </source>
</evidence>
<evidence type="ECO:0000256" key="5">
    <source>
        <dbReference type="ARBA" id="ARBA00022679"/>
    </source>
</evidence>
<evidence type="ECO:0000256" key="8">
    <source>
        <dbReference type="ARBA" id="ARBA00022842"/>
    </source>
</evidence>
<dbReference type="GO" id="GO:0034587">
    <property type="term" value="P:piRNA processing"/>
    <property type="evidence" value="ECO:0007669"/>
    <property type="project" value="TreeGrafter"/>
</dbReference>
<evidence type="ECO:0000256" key="7">
    <source>
        <dbReference type="ARBA" id="ARBA00022723"/>
    </source>
</evidence>
<dbReference type="PANTHER" id="PTHR21404">
    <property type="entry name" value="HEN1"/>
    <property type="match status" value="1"/>
</dbReference>
<dbReference type="GO" id="GO:0005737">
    <property type="term" value="C:cytoplasm"/>
    <property type="evidence" value="ECO:0007669"/>
    <property type="project" value="TreeGrafter"/>
</dbReference>
<dbReference type="InterPro" id="IPR029063">
    <property type="entry name" value="SAM-dependent_MTases_sf"/>
</dbReference>
<dbReference type="PANTHER" id="PTHR21404:SF3">
    <property type="entry name" value="SMALL RNA 2'-O-METHYLTRANSFERASE"/>
    <property type="match status" value="1"/>
</dbReference>
<evidence type="ECO:0000256" key="3">
    <source>
        <dbReference type="ARBA" id="ARBA00021330"/>
    </source>
</evidence>
<comment type="similarity">
    <text evidence="2">Belongs to the methyltransferase superfamily. HEN1 family.</text>
</comment>
<evidence type="ECO:0000256" key="13">
    <source>
        <dbReference type="ARBA" id="ARBA00048418"/>
    </source>
</evidence>
<dbReference type="GO" id="GO:0003723">
    <property type="term" value="F:RNA binding"/>
    <property type="evidence" value="ECO:0007669"/>
    <property type="project" value="UniProtKB-KW"/>
</dbReference>
<dbReference type="AlphaFoldDB" id="A0A8C1ST65"/>
<comment type="catalytic activity">
    <reaction evidence="13">
        <text>small RNA 3'-end nucleotide + S-adenosyl-L-methionine = small RNA 3'-end 2'-O-methylnucleotide + S-adenosyl-L-homocysteine + H(+)</text>
        <dbReference type="Rhea" id="RHEA:37887"/>
        <dbReference type="Rhea" id="RHEA-COMP:10415"/>
        <dbReference type="Rhea" id="RHEA-COMP:10416"/>
        <dbReference type="ChEBI" id="CHEBI:15378"/>
        <dbReference type="ChEBI" id="CHEBI:57856"/>
        <dbReference type="ChEBI" id="CHEBI:59789"/>
        <dbReference type="ChEBI" id="CHEBI:74896"/>
        <dbReference type="ChEBI" id="CHEBI:74898"/>
        <dbReference type="EC" id="2.1.1.386"/>
    </reaction>
</comment>
<dbReference type="Gene3D" id="3.40.50.150">
    <property type="entry name" value="Vaccinia Virus protein VP39"/>
    <property type="match status" value="1"/>
</dbReference>
<evidence type="ECO:0000256" key="12">
    <source>
        <dbReference type="ARBA" id="ARBA00035025"/>
    </source>
</evidence>
<keyword evidence="9" id="KW-0694">RNA-binding</keyword>
<name>A0A8C1ST65_CYPCA</name>
<evidence type="ECO:0000256" key="9">
    <source>
        <dbReference type="ARBA" id="ARBA00022884"/>
    </source>
</evidence>
<dbReference type="InterPro" id="IPR026610">
    <property type="entry name" value="Hen1"/>
</dbReference>
<dbReference type="EC" id="2.1.1.386" evidence="12"/>
<dbReference type="GO" id="GO:0046872">
    <property type="term" value="F:metal ion binding"/>
    <property type="evidence" value="ECO:0007669"/>
    <property type="project" value="UniProtKB-KW"/>
</dbReference>
<evidence type="ECO:0000256" key="2">
    <source>
        <dbReference type="ARBA" id="ARBA00009026"/>
    </source>
</evidence>
<keyword evidence="5" id="KW-0808">Transferase</keyword>
<dbReference type="Proteomes" id="UP000694700">
    <property type="component" value="Unplaced"/>
</dbReference>
<evidence type="ECO:0000313" key="14">
    <source>
        <dbReference type="Ensembl" id="ENSCCRP00015011583.1"/>
    </source>
</evidence>
<dbReference type="GO" id="GO:0030422">
    <property type="term" value="P:siRNA processing"/>
    <property type="evidence" value="ECO:0007669"/>
    <property type="project" value="TreeGrafter"/>
</dbReference>
<keyword evidence="7" id="KW-0479">Metal-binding</keyword>
<dbReference type="GO" id="GO:0001510">
    <property type="term" value="P:RNA methylation"/>
    <property type="evidence" value="ECO:0007669"/>
    <property type="project" value="InterPro"/>
</dbReference>
<organism evidence="14 15">
    <name type="scientific">Cyprinus carpio</name>
    <name type="common">Common carp</name>
    <dbReference type="NCBI Taxonomy" id="7962"/>
    <lineage>
        <taxon>Eukaryota</taxon>
        <taxon>Metazoa</taxon>
        <taxon>Chordata</taxon>
        <taxon>Craniata</taxon>
        <taxon>Vertebrata</taxon>
        <taxon>Euteleostomi</taxon>
        <taxon>Actinopterygii</taxon>
        <taxon>Neopterygii</taxon>
        <taxon>Teleostei</taxon>
        <taxon>Ostariophysi</taxon>
        <taxon>Cypriniformes</taxon>
        <taxon>Cyprinidae</taxon>
        <taxon>Cyprininae</taxon>
        <taxon>Cyprinus</taxon>
    </lineage>
</organism>
<accession>A0A8C1ST65</accession>
<comment type="cofactor">
    <cofactor evidence="1">
        <name>Mg(2+)</name>
        <dbReference type="ChEBI" id="CHEBI:18420"/>
    </cofactor>
</comment>
<reference evidence="14" key="1">
    <citation type="submission" date="2025-08" db="UniProtKB">
        <authorList>
            <consortium name="Ensembl"/>
        </authorList>
    </citation>
    <scope>IDENTIFICATION</scope>
</reference>
<keyword evidence="8" id="KW-0460">Magnesium</keyword>
<keyword evidence="4" id="KW-0489">Methyltransferase</keyword>
<evidence type="ECO:0000256" key="1">
    <source>
        <dbReference type="ARBA" id="ARBA00001946"/>
    </source>
</evidence>
<sequence>MTALSRKANDLCCINGIKGASNYFWPCANHAFYVHLSCLYQGSVTERGALIEHLELVEVESFSEVVFGYMAPGAVIVSTPNVESNPLLPGLRGFRNYDLKFEWTIAEFQTWVGREYGYSVQFTGVGEAFGHWRDVGFCAQIGVFQRNFDRIGRSMSNAESLEPSLYPSLFNEVLYEAQHLRQEWLRRMNMDSNNIAHFYAPPLMEVFQHGVEGDAREWQPVCQQGGTICVPLERVWSSPRVRALCGNMQRLREELLDDSWVRMNLDKSDGDSKDYTKCFGHIE</sequence>
<dbReference type="GO" id="GO:0090486">
    <property type="term" value="F:small RNA 2'-O-methyltransferase activity"/>
    <property type="evidence" value="ECO:0007669"/>
    <property type="project" value="UniProtKB-EC"/>
</dbReference>